<name>Q8TKZ2_METAC</name>
<sequence>MESPADINWMIYFKIYISEEAPRYNNSVMCSRKNLNSPWIADHVQVQFDKTCTDSISEKLNPFFIYNFHKGAPARKNPGDFPVPQARSALVGIFT</sequence>
<evidence type="ECO:0000313" key="2">
    <source>
        <dbReference type="Proteomes" id="UP000002487"/>
    </source>
</evidence>
<protein>
    <submittedName>
        <fullName evidence="1">Uncharacterized protein</fullName>
    </submittedName>
</protein>
<dbReference type="EMBL" id="AE010299">
    <property type="protein sequence ID" value="AAM06622.1"/>
    <property type="molecule type" value="Genomic_DNA"/>
</dbReference>
<accession>Q8TKZ2</accession>
<dbReference type="Proteomes" id="UP000002487">
    <property type="component" value="Chromosome"/>
</dbReference>
<organism evidence="1 2">
    <name type="scientific">Methanosarcina acetivorans (strain ATCC 35395 / DSM 2834 / JCM 12185 / C2A)</name>
    <dbReference type="NCBI Taxonomy" id="188937"/>
    <lineage>
        <taxon>Archaea</taxon>
        <taxon>Methanobacteriati</taxon>
        <taxon>Methanobacteriota</taxon>
        <taxon>Stenosarchaea group</taxon>
        <taxon>Methanomicrobia</taxon>
        <taxon>Methanosarcinales</taxon>
        <taxon>Methanosarcinaceae</taxon>
        <taxon>Methanosarcina</taxon>
    </lineage>
</organism>
<dbReference type="HOGENOM" id="CLU_2366178_0_0_2"/>
<dbReference type="EnsemblBacteria" id="AAM06622">
    <property type="protein sequence ID" value="AAM06622"/>
    <property type="gene ID" value="MA_3251"/>
</dbReference>
<dbReference type="InParanoid" id="Q8TKZ2"/>
<proteinExistence type="predicted"/>
<gene>
    <name evidence="1" type="ordered locus">MA_3251</name>
</gene>
<dbReference type="AlphaFoldDB" id="Q8TKZ2"/>
<evidence type="ECO:0000313" key="1">
    <source>
        <dbReference type="EMBL" id="AAM06622.1"/>
    </source>
</evidence>
<reference evidence="1 2" key="1">
    <citation type="journal article" date="2002" name="Genome Res.">
        <title>The genome of Methanosarcina acetivorans reveals extensive metabolic and physiological diversity.</title>
        <authorList>
            <person name="Galagan J.E."/>
            <person name="Nusbaum C."/>
            <person name="Roy A."/>
            <person name="Endrizzi M.G."/>
            <person name="Macdonald P."/>
            <person name="FitzHugh W."/>
            <person name="Calvo S."/>
            <person name="Engels R."/>
            <person name="Smirnov S."/>
            <person name="Atnoor D."/>
            <person name="Brown A."/>
            <person name="Allen N."/>
            <person name="Naylor J."/>
            <person name="Stange-Thomann N."/>
            <person name="DeArellano K."/>
            <person name="Johnson R."/>
            <person name="Linton L."/>
            <person name="McEwan P."/>
            <person name="McKernan K."/>
            <person name="Talamas J."/>
            <person name="Tirrell A."/>
            <person name="Ye W."/>
            <person name="Zimmer A."/>
            <person name="Barber R.D."/>
            <person name="Cann I."/>
            <person name="Graham D.E."/>
            <person name="Grahame D.A."/>
            <person name="Guss A."/>
            <person name="Hedderich R."/>
            <person name="Ingram-Smith C."/>
            <person name="Kuettner C.H."/>
            <person name="Krzycki J.A."/>
            <person name="Leigh J.A."/>
            <person name="Li W."/>
            <person name="Liu J."/>
            <person name="Mukhopadhyay B."/>
            <person name="Reeve J.N."/>
            <person name="Smith K."/>
            <person name="Springer T.A."/>
            <person name="Umayam L.A."/>
            <person name="White O."/>
            <person name="White R.H."/>
            <person name="de Macario E.C."/>
            <person name="Ferry J.G."/>
            <person name="Jarrell K.F."/>
            <person name="Jing H."/>
            <person name="Macario A.J.L."/>
            <person name="Paulsen I."/>
            <person name="Pritchett M."/>
            <person name="Sowers K.R."/>
            <person name="Swanson R.V."/>
            <person name="Zinder S.H."/>
            <person name="Lander E."/>
            <person name="Metcalf W.W."/>
            <person name="Birren B."/>
        </authorList>
    </citation>
    <scope>NUCLEOTIDE SEQUENCE [LARGE SCALE GENOMIC DNA]</scope>
    <source>
        <strain evidence="2">ATCC 35395 / DSM 2834 / JCM 12185 / C2A</strain>
    </source>
</reference>
<dbReference type="KEGG" id="mac:MA_3251"/>
<keyword evidence="2" id="KW-1185">Reference proteome</keyword>